<gene>
    <name evidence="1" type="ORF">TCAL_15818</name>
</gene>
<dbReference type="EMBL" id="VCGU01000011">
    <property type="protein sequence ID" value="TRY67669.1"/>
    <property type="molecule type" value="Genomic_DNA"/>
</dbReference>
<sequence>MTKNGDPNAISVIVPGIKVHMIEYERHSPTFVVHIVDLRVLFRRHSGHILRTTASFAPPESQGVSLIVIGRLIFHLVSVIAHISTHKFKLRVIHGILGDTD</sequence>
<organism evidence="1 2">
    <name type="scientific">Tigriopus californicus</name>
    <name type="common">Marine copepod</name>
    <dbReference type="NCBI Taxonomy" id="6832"/>
    <lineage>
        <taxon>Eukaryota</taxon>
        <taxon>Metazoa</taxon>
        <taxon>Ecdysozoa</taxon>
        <taxon>Arthropoda</taxon>
        <taxon>Crustacea</taxon>
        <taxon>Multicrustacea</taxon>
        <taxon>Hexanauplia</taxon>
        <taxon>Copepoda</taxon>
        <taxon>Harpacticoida</taxon>
        <taxon>Harpacticidae</taxon>
        <taxon>Tigriopus</taxon>
    </lineage>
</organism>
<keyword evidence="2" id="KW-1185">Reference proteome</keyword>
<comment type="caution">
    <text evidence="1">The sequence shown here is derived from an EMBL/GenBank/DDBJ whole genome shotgun (WGS) entry which is preliminary data.</text>
</comment>
<dbReference type="AlphaFoldDB" id="A0A553NQL5"/>
<proteinExistence type="predicted"/>
<accession>A0A553NQL5</accession>
<name>A0A553NQL5_TIGCA</name>
<evidence type="ECO:0000313" key="2">
    <source>
        <dbReference type="Proteomes" id="UP000318571"/>
    </source>
</evidence>
<reference evidence="1 2" key="1">
    <citation type="journal article" date="2018" name="Nat. Ecol. Evol.">
        <title>Genomic signatures of mitonuclear coevolution across populations of Tigriopus californicus.</title>
        <authorList>
            <person name="Barreto F.S."/>
            <person name="Watson E.T."/>
            <person name="Lima T.G."/>
            <person name="Willett C.S."/>
            <person name="Edmands S."/>
            <person name="Li W."/>
            <person name="Burton R.S."/>
        </authorList>
    </citation>
    <scope>NUCLEOTIDE SEQUENCE [LARGE SCALE GENOMIC DNA]</scope>
    <source>
        <strain evidence="1 2">San Diego</strain>
    </source>
</reference>
<dbReference type="Proteomes" id="UP000318571">
    <property type="component" value="Chromosome 4"/>
</dbReference>
<protein>
    <submittedName>
        <fullName evidence="1">Uncharacterized protein</fullName>
    </submittedName>
</protein>
<evidence type="ECO:0000313" key="1">
    <source>
        <dbReference type="EMBL" id="TRY67669.1"/>
    </source>
</evidence>